<evidence type="ECO:0000313" key="1">
    <source>
        <dbReference type="EMBL" id="MBA0312233.1"/>
    </source>
</evidence>
<protein>
    <submittedName>
        <fullName evidence="1">DGQHR domain-containing protein</fullName>
    </submittedName>
</protein>
<dbReference type="Pfam" id="PF14072">
    <property type="entry name" value="DndB"/>
    <property type="match status" value="1"/>
</dbReference>
<comment type="caution">
    <text evidence="1">The sequence shown here is derived from an EMBL/GenBank/DDBJ whole genome shotgun (WGS) entry which is preliminary data.</text>
</comment>
<reference evidence="1" key="1">
    <citation type="submission" date="2018-09" db="EMBL/GenBank/DDBJ databases">
        <authorList>
            <person name="Groschel M."/>
            <person name="Kohl T."/>
            <person name="Conchillo-Sole O."/>
            <person name="Mamat U."/>
            <person name="Yero D."/>
            <person name="Niemann S."/>
            <person name="Daura X."/>
            <person name="Gibert I."/>
        </authorList>
    </citation>
    <scope>NUCLEOTIDE SEQUENCE</scope>
    <source>
        <strain evidence="1">OG156</strain>
    </source>
</reference>
<dbReference type="CDD" id="cd16413">
    <property type="entry name" value="DGQHR_domain"/>
    <property type="match status" value="1"/>
</dbReference>
<proteinExistence type="predicted"/>
<accession>A0AAW3S834</accession>
<reference evidence="1" key="2">
    <citation type="journal article" date="2020" name="Front. Microbiol.">
        <title>Genetic Variants of the DSF Quorum Sensing System in Stenotrophomonas maltophilia Influence Virulence and Resistance Phenotypes Among Genotypically Diverse Clinical Isolates.</title>
        <authorList>
            <person name="Yero D."/>
            <person name="Huedo P."/>
            <person name="Conchillo-Sole O."/>
            <person name="Martinez-Servat S."/>
            <person name="Mamat U."/>
            <person name="Coves X."/>
            <person name="Llanas F."/>
            <person name="Roca I."/>
            <person name="Vila J."/>
            <person name="Schaible U.E."/>
            <person name="Daura X."/>
            <person name="Gibert I."/>
        </authorList>
    </citation>
    <scope>NUCLEOTIDE SEQUENCE</scope>
    <source>
        <strain evidence="1">OG156</strain>
    </source>
</reference>
<dbReference type="Proteomes" id="UP000822271">
    <property type="component" value="Unassembled WGS sequence"/>
</dbReference>
<organism evidence="1 2">
    <name type="scientific">Stenotrophomonas maltophilia</name>
    <name type="common">Pseudomonas maltophilia</name>
    <name type="synonym">Xanthomonas maltophilia</name>
    <dbReference type="NCBI Taxonomy" id="40324"/>
    <lineage>
        <taxon>Bacteria</taxon>
        <taxon>Pseudomonadati</taxon>
        <taxon>Pseudomonadota</taxon>
        <taxon>Gammaproteobacteria</taxon>
        <taxon>Lysobacterales</taxon>
        <taxon>Lysobacteraceae</taxon>
        <taxon>Stenotrophomonas</taxon>
        <taxon>Stenotrophomonas maltophilia group</taxon>
    </lineage>
</organism>
<gene>
    <name evidence="1" type="ORF">D7Y33_14650</name>
</gene>
<dbReference type="InterPro" id="IPR017601">
    <property type="entry name" value="DGQHR-contain_dom"/>
</dbReference>
<sequence>MDEIIRVPAIRVEQPIGEFFSGVMRVEDLLRISSADMRTIEKELDRYVGIQRKLDPGRVAEIAKFVDSKDATFPTSVVLSVPGGHAYFDELKKELVLTAKHSEDETFIDLADLAKILDGQHRVEGLREAGRKRFDVPVSIFVDADIADQAYVFATVNLAQTKVNKSLVYDLFDYAKARSPQKTCHEIAVALDSFQAGPMYQMIKRLGTATPGRPPGRETLAQATFVGALLPMLSEDPEEDRYELAKGRKVKAEQERYLKTPFRFLWVAERDTTIAQILVNFFAAVAERWNDGWTTRAAGHVLPRTNGFRALMRLLQVLYVAELPTPNETNPVVSKERFLSYLNKATLGDYDFNVQRFNPGSGGESAIFKSLLDEIGLTELPRLRR</sequence>
<name>A0AAW3S834_STEMA</name>
<dbReference type="RefSeq" id="WP_180849085.1">
    <property type="nucleotide sequence ID" value="NZ_JAXAYW010000010.1"/>
</dbReference>
<dbReference type="InterPro" id="IPR017642">
    <property type="entry name" value="DNA_S_mod_DndB"/>
</dbReference>
<dbReference type="AlphaFoldDB" id="A0AAW3S834"/>
<evidence type="ECO:0000313" key="2">
    <source>
        <dbReference type="Proteomes" id="UP000822271"/>
    </source>
</evidence>
<dbReference type="EMBL" id="RAUE01000024">
    <property type="protein sequence ID" value="MBA0312233.1"/>
    <property type="molecule type" value="Genomic_DNA"/>
</dbReference>
<dbReference type="NCBIfam" id="TIGR03187">
    <property type="entry name" value="DGQHR"/>
    <property type="match status" value="1"/>
</dbReference>